<dbReference type="InterPro" id="IPR050266">
    <property type="entry name" value="AB_hydrolase_sf"/>
</dbReference>
<dbReference type="Pfam" id="PF12697">
    <property type="entry name" value="Abhydrolase_6"/>
    <property type="match status" value="1"/>
</dbReference>
<proteinExistence type="predicted"/>
<comment type="caution">
    <text evidence="2">The sequence shown here is derived from an EMBL/GenBank/DDBJ whole genome shotgun (WGS) entry which is preliminary data.</text>
</comment>
<dbReference type="PRINTS" id="PR00111">
    <property type="entry name" value="ABHYDROLASE"/>
</dbReference>
<dbReference type="EMBL" id="JACHIR010000003">
    <property type="protein sequence ID" value="MBB5897314.1"/>
    <property type="molecule type" value="Genomic_DNA"/>
</dbReference>
<name>A0A7W9KRE1_9PSEU</name>
<dbReference type="Gene3D" id="3.40.50.1820">
    <property type="entry name" value="alpha/beta hydrolase"/>
    <property type="match status" value="1"/>
</dbReference>
<dbReference type="Proteomes" id="UP000585638">
    <property type="component" value="Unassembled WGS sequence"/>
</dbReference>
<gene>
    <name evidence="2" type="ORF">BJ998_008573</name>
</gene>
<feature type="domain" description="AB hydrolase-1" evidence="1">
    <location>
        <begin position="13"/>
        <end position="242"/>
    </location>
</feature>
<evidence type="ECO:0000313" key="3">
    <source>
        <dbReference type="Proteomes" id="UP000585638"/>
    </source>
</evidence>
<protein>
    <submittedName>
        <fullName evidence="2">Pimeloyl-ACP methyl ester carboxylesterase</fullName>
    </submittedName>
</protein>
<dbReference type="RefSeq" id="WP_184869813.1">
    <property type="nucleotide sequence ID" value="NZ_BAAAWY010000061.1"/>
</dbReference>
<organism evidence="2 3">
    <name type="scientific">Kutzneria kofuensis</name>
    <dbReference type="NCBI Taxonomy" id="103725"/>
    <lineage>
        <taxon>Bacteria</taxon>
        <taxon>Bacillati</taxon>
        <taxon>Actinomycetota</taxon>
        <taxon>Actinomycetes</taxon>
        <taxon>Pseudonocardiales</taxon>
        <taxon>Pseudonocardiaceae</taxon>
        <taxon>Kutzneria</taxon>
    </lineage>
</organism>
<dbReference type="AlphaFoldDB" id="A0A7W9KRE1"/>
<dbReference type="SUPFAM" id="SSF53474">
    <property type="entry name" value="alpha/beta-Hydrolases"/>
    <property type="match status" value="1"/>
</dbReference>
<reference evidence="2 3" key="1">
    <citation type="submission" date="2020-08" db="EMBL/GenBank/DDBJ databases">
        <title>Sequencing the genomes of 1000 actinobacteria strains.</title>
        <authorList>
            <person name="Klenk H.-P."/>
        </authorList>
    </citation>
    <scope>NUCLEOTIDE SEQUENCE [LARGE SCALE GENOMIC DNA]</scope>
    <source>
        <strain evidence="2 3">DSM 43851</strain>
    </source>
</reference>
<dbReference type="PANTHER" id="PTHR43798:SF33">
    <property type="entry name" value="HYDROLASE, PUTATIVE (AFU_ORTHOLOGUE AFUA_2G14860)-RELATED"/>
    <property type="match status" value="1"/>
</dbReference>
<dbReference type="InterPro" id="IPR000073">
    <property type="entry name" value="AB_hydrolase_1"/>
</dbReference>
<sequence>MFVCDDGQGLPVFLLLHGFSGSVRWFDAVTPLLAEHGRVLRVDLRGHGRTGGHDGLDAESQAAAVNGVLDDLGVGQVTAVGHSYGADVALALGRRAAKIVIIGQAPDYSYATFPAGNGLLAAPVLGPLLHRLAPPAAVRKAVSYAFAPGFEFDPALLRDHAATSPAVARAVIVDRRRALAARPLDEQVRDLGVPTLVILGRHDRFYDCVRTAERYRAAGARVEIVPDAGHSPQVERPSQVVDLVLSLHANCSE</sequence>
<evidence type="ECO:0000313" key="2">
    <source>
        <dbReference type="EMBL" id="MBB5897314.1"/>
    </source>
</evidence>
<dbReference type="InterPro" id="IPR029058">
    <property type="entry name" value="AB_hydrolase_fold"/>
</dbReference>
<keyword evidence="3" id="KW-1185">Reference proteome</keyword>
<dbReference type="PANTHER" id="PTHR43798">
    <property type="entry name" value="MONOACYLGLYCEROL LIPASE"/>
    <property type="match status" value="1"/>
</dbReference>
<dbReference type="GO" id="GO:0003824">
    <property type="term" value="F:catalytic activity"/>
    <property type="evidence" value="ECO:0007669"/>
    <property type="project" value="UniProtKB-ARBA"/>
</dbReference>
<evidence type="ECO:0000259" key="1">
    <source>
        <dbReference type="Pfam" id="PF12697"/>
    </source>
</evidence>
<dbReference type="GO" id="GO:0016020">
    <property type="term" value="C:membrane"/>
    <property type="evidence" value="ECO:0007669"/>
    <property type="project" value="TreeGrafter"/>
</dbReference>
<accession>A0A7W9KRE1</accession>